<dbReference type="Proteomes" id="UP000050469">
    <property type="component" value="Unassembled WGS sequence"/>
</dbReference>
<accession>A0A0N8S180</accession>
<dbReference type="InterPro" id="IPR027417">
    <property type="entry name" value="P-loop_NTPase"/>
</dbReference>
<reference evidence="3 4" key="1">
    <citation type="submission" date="2015-09" db="EMBL/GenBank/DDBJ databases">
        <title>Genome announcement of multiple Pseudomonas syringae strains.</title>
        <authorList>
            <person name="Thakur S."/>
            <person name="Wang P.W."/>
            <person name="Gong Y."/>
            <person name="Weir B.S."/>
            <person name="Guttman D.S."/>
        </authorList>
    </citation>
    <scope>NUCLEOTIDE SEQUENCE [LARGE SCALE GENOMIC DNA]</scope>
    <source>
        <strain evidence="3 4">ICMP7840</strain>
    </source>
</reference>
<dbReference type="PANTHER" id="PTHR32309">
    <property type="entry name" value="TYROSINE-PROTEIN KINASE"/>
    <property type="match status" value="1"/>
</dbReference>
<dbReference type="PATRIC" id="fig|251724.3.peg.485"/>
<dbReference type="InterPro" id="IPR050445">
    <property type="entry name" value="Bact_polysacc_biosynth/exp"/>
</dbReference>
<dbReference type="EMBL" id="LJQO01000020">
    <property type="protein sequence ID" value="KPX81247.1"/>
    <property type="molecule type" value="Genomic_DNA"/>
</dbReference>
<keyword evidence="1" id="KW-0175">Coiled coil</keyword>
<dbReference type="AlphaFoldDB" id="A0A0N8S180"/>
<feature type="transmembrane region" description="Helical" evidence="2">
    <location>
        <begin position="493"/>
        <end position="517"/>
    </location>
</feature>
<proteinExistence type="predicted"/>
<sequence>MPVFQPADPLREVDRTGHELRAAQQQLIVRETDMINIRSFRDLLRLLFIFKREVRITVVATFVIILLGAFLLPNRYESTALLLVKPGRDSSTVPIELSDRQAIVIPSGLRDPLLDEERMLSGRPIMRAVSEKYLAELSMVPPETGILASVKNGLKTVVGAVVNGVRNVLQFIGLVEHRSQAERLAEDLEKNFKVSHEPGSSVMELRFTWNDPDIAQTVLRTWITEYQLQRTKTLGRVSLYAFYESEVKTTGANIIEYKKQIQNYLNQLSAVSISQRLADTSQGLNDLRTERNNTTRSIASTKAGLDLLKKQLAEQPKTVSAGRELALNPNRQDLQNRINGKEVERQEMLRSFKEEAPPIRAINEEVNNLKKLLKEQEATVQRSESITPNPIYNRMQNVYADQQTSYARLQTQLVQQNAQIAQLESDRQQALNLEPELSRLQNELDAAEKSYALYKDSLEKSRIDRELDNSQISNIATIEDATFNPSRVFPKSLLMLFLAFPLSIVVGAVALYFFYLLDQRIHDGDKIESSFGVPVWTSLPDLERAQERSAAFTSNLHRVYGILPLDQVDERGLTIGFTSVKSGAGVSFVIERLSTLLIEQGHRVRTEGRGPASPGEIVLINASALSANQDAFVLLRKADLIVLVVRAEDTTVPMLEDTLNNLNTAFKKVDGIIINRRRFEVPEQVLNFLKRIGSRG</sequence>
<name>A0A0N8S180_PSEA0</name>
<evidence type="ECO:0000256" key="2">
    <source>
        <dbReference type="SAM" id="Phobius"/>
    </source>
</evidence>
<dbReference type="GO" id="GO:0005886">
    <property type="term" value="C:plasma membrane"/>
    <property type="evidence" value="ECO:0007669"/>
    <property type="project" value="TreeGrafter"/>
</dbReference>
<evidence type="ECO:0000256" key="1">
    <source>
        <dbReference type="SAM" id="Coils"/>
    </source>
</evidence>
<keyword evidence="2" id="KW-0472">Membrane</keyword>
<evidence type="ECO:0000313" key="3">
    <source>
        <dbReference type="EMBL" id="KPX81247.1"/>
    </source>
</evidence>
<dbReference type="PANTHER" id="PTHR32309:SF13">
    <property type="entry name" value="FERRIC ENTEROBACTIN TRANSPORT PROTEIN FEPE"/>
    <property type="match status" value="1"/>
</dbReference>
<feature type="coiled-coil region" evidence="1">
    <location>
        <begin position="331"/>
        <end position="457"/>
    </location>
</feature>
<keyword evidence="2" id="KW-0812">Transmembrane</keyword>
<protein>
    <submittedName>
        <fullName evidence="3">Uncharacterized protein involved in exopolysaccharide biosynthesi</fullName>
    </submittedName>
</protein>
<dbReference type="GO" id="GO:0004713">
    <property type="term" value="F:protein tyrosine kinase activity"/>
    <property type="evidence" value="ECO:0007669"/>
    <property type="project" value="TreeGrafter"/>
</dbReference>
<dbReference type="Gene3D" id="3.40.50.300">
    <property type="entry name" value="P-loop containing nucleotide triphosphate hydrolases"/>
    <property type="match status" value="2"/>
</dbReference>
<gene>
    <name evidence="3" type="ORF">ALO53_04455</name>
</gene>
<evidence type="ECO:0000313" key="4">
    <source>
        <dbReference type="Proteomes" id="UP000050469"/>
    </source>
</evidence>
<organism evidence="3 4">
    <name type="scientific">Pseudomonas amygdali pv. photiniae</name>
    <dbReference type="NCBI Taxonomy" id="251724"/>
    <lineage>
        <taxon>Bacteria</taxon>
        <taxon>Pseudomonadati</taxon>
        <taxon>Pseudomonadota</taxon>
        <taxon>Gammaproteobacteria</taxon>
        <taxon>Pseudomonadales</taxon>
        <taxon>Pseudomonadaceae</taxon>
        <taxon>Pseudomonas</taxon>
        <taxon>Pseudomonas amygdali</taxon>
    </lineage>
</organism>
<keyword evidence="2" id="KW-1133">Transmembrane helix</keyword>
<dbReference type="SUPFAM" id="SSF52540">
    <property type="entry name" value="P-loop containing nucleoside triphosphate hydrolases"/>
    <property type="match status" value="1"/>
</dbReference>
<comment type="caution">
    <text evidence="3">The sequence shown here is derived from an EMBL/GenBank/DDBJ whole genome shotgun (WGS) entry which is preliminary data.</text>
</comment>
<feature type="transmembrane region" description="Helical" evidence="2">
    <location>
        <begin position="54"/>
        <end position="72"/>
    </location>
</feature>